<accession>A0AC35FY35</accession>
<evidence type="ECO:0000313" key="1">
    <source>
        <dbReference type="Proteomes" id="UP000887580"/>
    </source>
</evidence>
<name>A0AC35FY35_9BILA</name>
<organism evidence="1 2">
    <name type="scientific">Panagrolaimus sp. PS1159</name>
    <dbReference type="NCBI Taxonomy" id="55785"/>
    <lineage>
        <taxon>Eukaryota</taxon>
        <taxon>Metazoa</taxon>
        <taxon>Ecdysozoa</taxon>
        <taxon>Nematoda</taxon>
        <taxon>Chromadorea</taxon>
        <taxon>Rhabditida</taxon>
        <taxon>Tylenchina</taxon>
        <taxon>Panagrolaimomorpha</taxon>
        <taxon>Panagrolaimoidea</taxon>
        <taxon>Panagrolaimidae</taxon>
        <taxon>Panagrolaimus</taxon>
    </lineage>
</organism>
<dbReference type="WBParaSite" id="PS1159_v2.g2199.t1">
    <property type="protein sequence ID" value="PS1159_v2.g2199.t1"/>
    <property type="gene ID" value="PS1159_v2.g2199"/>
</dbReference>
<reference evidence="2" key="1">
    <citation type="submission" date="2022-11" db="UniProtKB">
        <authorList>
            <consortium name="WormBaseParasite"/>
        </authorList>
    </citation>
    <scope>IDENTIFICATION</scope>
</reference>
<dbReference type="Proteomes" id="UP000887580">
    <property type="component" value="Unplaced"/>
</dbReference>
<sequence length="260" mass="29288">KHEAPGRQTDYHFRSLNPVTQYNVTVQGLESGKKLWFISGVFSTTDRGYGLISWLGPPTDLHLIEKSDTMLHVDWQPPEIFEPEYKDLLTHYSVTITPLDSYTLEPGHSKNYTVPVPGNSIKFTDLTPETIYNITVQGGTNSGYGEMLWGTYSTLSTGQTHVLRLKNRTPTTLTVEWEPVWGTQHRGYTLTAKSLASIYNNVRLNTIKSFDVDATQTDFVIRGLDPATTYNVTLQPKEQNDGAWGVYSTLPPGWFLPKNL</sequence>
<protein>
    <submittedName>
        <fullName evidence="2">Fibronectin type-III domain-containing protein</fullName>
    </submittedName>
</protein>
<proteinExistence type="predicted"/>
<evidence type="ECO:0000313" key="2">
    <source>
        <dbReference type="WBParaSite" id="PS1159_v2.g2199.t1"/>
    </source>
</evidence>